<comment type="similarity">
    <text evidence="1">Belongs to the HipA Ser/Thr kinase family.</text>
</comment>
<proteinExistence type="inferred from homology"/>
<evidence type="ECO:0000256" key="1">
    <source>
        <dbReference type="ARBA" id="ARBA00010164"/>
    </source>
</evidence>
<evidence type="ECO:0000259" key="5">
    <source>
        <dbReference type="Pfam" id="PF13657"/>
    </source>
</evidence>
<protein>
    <submittedName>
        <fullName evidence="6">Type II toxin-antitoxin system HipA family toxin</fullName>
    </submittedName>
</protein>
<dbReference type="PANTHER" id="PTHR37419">
    <property type="entry name" value="SERINE/THREONINE-PROTEIN KINASE TOXIN HIPA"/>
    <property type="match status" value="1"/>
</dbReference>
<keyword evidence="3" id="KW-0418">Kinase</keyword>
<dbReference type="Pfam" id="PF07804">
    <property type="entry name" value="HipA_C"/>
    <property type="match status" value="1"/>
</dbReference>
<evidence type="ECO:0000256" key="2">
    <source>
        <dbReference type="ARBA" id="ARBA00022679"/>
    </source>
</evidence>
<dbReference type="Proteomes" id="UP001304071">
    <property type="component" value="Chromosome 1"/>
</dbReference>
<evidence type="ECO:0000259" key="4">
    <source>
        <dbReference type="Pfam" id="PF07804"/>
    </source>
</evidence>
<keyword evidence="7" id="KW-1185">Reference proteome</keyword>
<evidence type="ECO:0000313" key="7">
    <source>
        <dbReference type="Proteomes" id="UP001304071"/>
    </source>
</evidence>
<evidence type="ECO:0000313" key="6">
    <source>
        <dbReference type="EMBL" id="WPC73408.1"/>
    </source>
</evidence>
<evidence type="ECO:0000256" key="3">
    <source>
        <dbReference type="ARBA" id="ARBA00022777"/>
    </source>
</evidence>
<feature type="domain" description="HipA N-terminal subdomain 1" evidence="5">
    <location>
        <begin position="4"/>
        <end position="103"/>
    </location>
</feature>
<gene>
    <name evidence="6" type="ORF">R8Z52_15010</name>
</gene>
<accession>A0ABZ0QAE8</accession>
<dbReference type="Pfam" id="PF13657">
    <property type="entry name" value="Couple_hipA"/>
    <property type="match status" value="1"/>
</dbReference>
<dbReference type="NCBIfam" id="TIGR03071">
    <property type="entry name" value="couple_hipA"/>
    <property type="match status" value="1"/>
</dbReference>
<dbReference type="InterPro" id="IPR012893">
    <property type="entry name" value="HipA-like_C"/>
</dbReference>
<keyword evidence="2" id="KW-0808">Transferase</keyword>
<organism evidence="6 7">
    <name type="scientific">Vibrio porteresiae DSM 19223</name>
    <dbReference type="NCBI Taxonomy" id="1123496"/>
    <lineage>
        <taxon>Bacteria</taxon>
        <taxon>Pseudomonadati</taxon>
        <taxon>Pseudomonadota</taxon>
        <taxon>Gammaproteobacteria</taxon>
        <taxon>Vibrionales</taxon>
        <taxon>Vibrionaceae</taxon>
        <taxon>Vibrio</taxon>
    </lineage>
</organism>
<dbReference type="CDD" id="cd17808">
    <property type="entry name" value="HipA_Ec_like"/>
    <property type="match status" value="1"/>
</dbReference>
<reference evidence="6 7" key="1">
    <citation type="submission" date="2023-11" db="EMBL/GenBank/DDBJ databases">
        <title>Plant-associative lifestyle of Vibrio porteresiae and its evolutionary dynamics.</title>
        <authorList>
            <person name="Rameshkumar N."/>
            <person name="Kirti K."/>
        </authorList>
    </citation>
    <scope>NUCLEOTIDE SEQUENCE [LARGE SCALE GENOMIC DNA]</scope>
    <source>
        <strain evidence="6 7">MSSRF30</strain>
    </source>
</reference>
<dbReference type="InterPro" id="IPR017508">
    <property type="entry name" value="HipA_N1"/>
</dbReference>
<dbReference type="PANTHER" id="PTHR37419:SF1">
    <property type="entry name" value="SERINE_THREONINE-PROTEIN KINASE TOXIN HIPA"/>
    <property type="match status" value="1"/>
</dbReference>
<feature type="domain" description="HipA-like C-terminal" evidence="4">
    <location>
        <begin position="149"/>
        <end position="402"/>
    </location>
</feature>
<dbReference type="InterPro" id="IPR052028">
    <property type="entry name" value="HipA_Ser/Thr_kinase"/>
</dbReference>
<sequence length="441" mass="49502">MASLNAYMNGLLVGELIKLPNGAHQFQYDKAWVDSPMGRPLSLSLPLSYSKHTSDKVINYFDNLLPDRTEIRDRIVTRYQTPSRQAFDLLCAVGKDSVGAISLMTPDSQPNVQRLDFELLSKEKLQRVLISYQSSIPLGMLEDEDDFRISVAGAQEKTALLKMDGQWCIPQGSTPTSHIVKLPIGEIKQPSATLDMSDSVENEYLCLQLAREMGFDVPDAEIIHCDEVKAIAIKRFDRRWSNDKTWLLRIPQEDMCQASGLSSSIKYEADGGPSIKDIMNLLMGSSKALADREAFMRFQVFQWIIGATDGHAKNFSIFIEPQGGYHLTPFYDIISAYTVLGGKGLNIRSLKLAMGLKASKGKKYRLDKIQPRHFLATAEECGFSKQKMTEILEEFATEFPKAVERVKHNLPVDFPKHVSEAIFSHSLKMVKKSGLVNKEAE</sequence>
<name>A0ABZ0QAE8_9VIBR</name>
<dbReference type="RefSeq" id="WP_261893265.1">
    <property type="nucleotide sequence ID" value="NZ_AP024895.1"/>
</dbReference>
<dbReference type="EMBL" id="CP138203">
    <property type="protein sequence ID" value="WPC73408.1"/>
    <property type="molecule type" value="Genomic_DNA"/>
</dbReference>